<comment type="caution">
    <text evidence="1">The sequence shown here is derived from an EMBL/GenBank/DDBJ whole genome shotgun (WGS) entry which is preliminary data.</text>
</comment>
<organism evidence="1 2">
    <name type="scientific">Salinicoccus hispanicus</name>
    <dbReference type="NCBI Taxonomy" id="157225"/>
    <lineage>
        <taxon>Bacteria</taxon>
        <taxon>Bacillati</taxon>
        <taxon>Bacillota</taxon>
        <taxon>Bacilli</taxon>
        <taxon>Bacillales</taxon>
        <taxon>Staphylococcaceae</taxon>
        <taxon>Salinicoccus</taxon>
    </lineage>
</organism>
<protein>
    <submittedName>
        <fullName evidence="1">Uncharacterized protein</fullName>
    </submittedName>
</protein>
<evidence type="ECO:0000313" key="2">
    <source>
        <dbReference type="Proteomes" id="UP000436284"/>
    </source>
</evidence>
<reference evidence="1 2" key="1">
    <citation type="submission" date="2019-12" db="EMBL/GenBank/DDBJ databases">
        <title>Salinicoccus cyprini sp. nov., isolated from gastro-intestinal tract of mirror carp, Cyprinus carpio var. specularis, collected from Gobind Sagar Reservoir, Himachal Pradesh, India.</title>
        <authorList>
            <person name="Talwar C."/>
            <person name="Singh A.K."/>
            <person name="Lal R."/>
            <person name="Negi R.K."/>
        </authorList>
    </citation>
    <scope>NUCLEOTIDE SEQUENCE [LARGE SCALE GENOMIC DNA]</scope>
    <source>
        <strain evidence="1 2">J-82</strain>
    </source>
</reference>
<gene>
    <name evidence="1" type="ORF">GQ671_09540</name>
</gene>
<name>A0A6N8U4V7_9STAP</name>
<dbReference type="RefSeq" id="WP_160656175.1">
    <property type="nucleotide sequence ID" value="NZ_JBHRWU010000001.1"/>
</dbReference>
<proteinExistence type="predicted"/>
<dbReference type="AlphaFoldDB" id="A0A6N8U4V7"/>
<dbReference type="OrthoDB" id="2679563at2"/>
<evidence type="ECO:0000313" key="1">
    <source>
        <dbReference type="EMBL" id="MXQ51515.1"/>
    </source>
</evidence>
<dbReference type="Proteomes" id="UP000436284">
    <property type="component" value="Unassembled WGS sequence"/>
</dbReference>
<accession>A0A6N8U4V7</accession>
<dbReference type="PROSITE" id="PS51257">
    <property type="entry name" value="PROKAR_LIPOPROTEIN"/>
    <property type="match status" value="1"/>
</dbReference>
<dbReference type="EMBL" id="WUUK01000003">
    <property type="protein sequence ID" value="MXQ51515.1"/>
    <property type="molecule type" value="Genomic_DNA"/>
</dbReference>
<keyword evidence="2" id="KW-1185">Reference proteome</keyword>
<sequence length="154" mass="16885">MYRLLILILAATLLSACGSIDSETHGIYTEIPDISIIMDTQGISDVKEAQPLFIEVSENDTLVDDAEISLEVWRAVEEISASEVYTVSQRDDGLYEANVDIDVPGLYFAKAIVSAGNVEATPLQYFIVGQLNPQEHELLNEILPGDNEHTGGHH</sequence>